<keyword evidence="5" id="KW-1185">Reference proteome</keyword>
<dbReference type="Pfam" id="PF00583">
    <property type="entry name" value="Acetyltransf_1"/>
    <property type="match status" value="1"/>
</dbReference>
<accession>A0ABZ2IXL6</accession>
<gene>
    <name evidence="4" type="ORF">V8V93_10305</name>
</gene>
<organism evidence="4 5">
    <name type="scientific">Pseudodesulfovibrio methanolicus</name>
    <dbReference type="NCBI Taxonomy" id="3126690"/>
    <lineage>
        <taxon>Bacteria</taxon>
        <taxon>Pseudomonadati</taxon>
        <taxon>Thermodesulfobacteriota</taxon>
        <taxon>Desulfovibrionia</taxon>
        <taxon>Desulfovibrionales</taxon>
        <taxon>Desulfovibrionaceae</taxon>
    </lineage>
</organism>
<keyword evidence="4" id="KW-0808">Transferase</keyword>
<evidence type="ECO:0000313" key="5">
    <source>
        <dbReference type="Proteomes" id="UP001385389"/>
    </source>
</evidence>
<keyword evidence="1" id="KW-0547">Nucleotide-binding</keyword>
<evidence type="ECO:0000313" key="4">
    <source>
        <dbReference type="EMBL" id="WWX20850.1"/>
    </source>
</evidence>
<dbReference type="SUPFAM" id="SSF55729">
    <property type="entry name" value="Acyl-CoA N-acyltransferases (Nat)"/>
    <property type="match status" value="1"/>
</dbReference>
<dbReference type="Pfam" id="PF08218">
    <property type="entry name" value="Citrate_ly_lig"/>
    <property type="match status" value="1"/>
</dbReference>
<dbReference type="Proteomes" id="UP001385389">
    <property type="component" value="Chromosome"/>
</dbReference>
<protein>
    <submittedName>
        <fullName evidence="4">GNAT family N-acetyltransferase</fullName>
        <ecNumber evidence="4">2.3.1.-</ecNumber>
    </submittedName>
</protein>
<dbReference type="Gene3D" id="3.40.50.620">
    <property type="entry name" value="HUPs"/>
    <property type="match status" value="1"/>
</dbReference>
<sequence length="355" mass="38280">MVLQGFRAIATRQELSEAEALLRASGLSMPDGIDTGIGFFEDGRLGGTAFLAGATICGVCVDAAHRGRGLASSLVGRILSQALVDGIRRVCIFTKSNEAPKFASLGFQLVASTEKAAMLEFGEPDYAAWSRRTAETLQQSRRTMPKHSGGRFGAVVVNANPFTLGHHALVAEAAARCAQVVVFVVEEDASSFPFEDRLELVRRGASDLKTVVVVPGGPYMVSRASFPAYFSGREAHAAVHAEMDARIFATRIAPDMGIGIRFVGSEPYCPATATYNEVLRRVLPEYGIAIEEMPRQCAAGEIISASEVRRIMRDGNLPSRIPELERLVPPSTLQFLLSDKGRSIAENLRGKTGRH</sequence>
<evidence type="ECO:0000256" key="1">
    <source>
        <dbReference type="ARBA" id="ARBA00022741"/>
    </source>
</evidence>
<dbReference type="SMART" id="SM00764">
    <property type="entry name" value="Citrate_ly_lig"/>
    <property type="match status" value="1"/>
</dbReference>
<dbReference type="InterPro" id="IPR000182">
    <property type="entry name" value="GNAT_dom"/>
</dbReference>
<dbReference type="EC" id="2.3.1.-" evidence="4"/>
<evidence type="ECO:0000259" key="3">
    <source>
        <dbReference type="PROSITE" id="PS51186"/>
    </source>
</evidence>
<dbReference type="SUPFAM" id="SSF52374">
    <property type="entry name" value="Nucleotidylyl transferase"/>
    <property type="match status" value="1"/>
</dbReference>
<dbReference type="PANTHER" id="PTHR40599">
    <property type="entry name" value="[CITRATE [PRO-3S]-LYASE] LIGASE"/>
    <property type="match status" value="1"/>
</dbReference>
<name>A0ABZ2IXL6_9BACT</name>
<dbReference type="InterPro" id="IPR005216">
    <property type="entry name" value="Citrate_lyase_ligase"/>
</dbReference>
<dbReference type="Gene3D" id="3.40.630.30">
    <property type="match status" value="1"/>
</dbReference>
<feature type="domain" description="N-acetyltransferase" evidence="3">
    <location>
        <begin position="1"/>
        <end position="135"/>
    </location>
</feature>
<keyword evidence="2" id="KW-0067">ATP-binding</keyword>
<dbReference type="RefSeq" id="WP_338666595.1">
    <property type="nucleotide sequence ID" value="NZ_CP146609.1"/>
</dbReference>
<dbReference type="PANTHER" id="PTHR40599:SF1">
    <property type="entry name" value="[CITRATE [PRO-3S]-LYASE] LIGASE"/>
    <property type="match status" value="1"/>
</dbReference>
<keyword evidence="4" id="KW-0012">Acyltransferase</keyword>
<dbReference type="InterPro" id="IPR013166">
    <property type="entry name" value="Citrate_lyase_ligase_C"/>
</dbReference>
<dbReference type="InterPro" id="IPR016181">
    <property type="entry name" value="Acyl_CoA_acyltransferase"/>
</dbReference>
<reference evidence="4 5" key="1">
    <citation type="submission" date="2024-03" db="EMBL/GenBank/DDBJ databases">
        <title>Phenotype and Genome Characterization of a Sulfate-Reducing Bacterium Pseudodesulfovibrio sp. strain 5S69, isolated from Petroleum Reservoir in Tatarstan (Russia).</title>
        <authorList>
            <person name="Bidzhieva S.K."/>
            <person name="Kadnikov V."/>
            <person name="Tourova T.P."/>
            <person name="Samigullina S.R."/>
            <person name="Sokolova D.S."/>
            <person name="Poltaraus A.B."/>
            <person name="Avtukh A.N."/>
            <person name="Tereshina V.M."/>
            <person name="Mardanov A.V."/>
            <person name="Nazina T.N."/>
        </authorList>
    </citation>
    <scope>NUCLEOTIDE SEQUENCE [LARGE SCALE GENOMIC DNA]</scope>
    <source>
        <strain evidence="4 5">5S69</strain>
    </source>
</reference>
<dbReference type="PROSITE" id="PS51186">
    <property type="entry name" value="GNAT"/>
    <property type="match status" value="1"/>
</dbReference>
<dbReference type="EMBL" id="CP146609">
    <property type="protein sequence ID" value="WWX20850.1"/>
    <property type="molecule type" value="Genomic_DNA"/>
</dbReference>
<evidence type="ECO:0000256" key="2">
    <source>
        <dbReference type="ARBA" id="ARBA00022840"/>
    </source>
</evidence>
<dbReference type="InterPro" id="IPR014729">
    <property type="entry name" value="Rossmann-like_a/b/a_fold"/>
</dbReference>
<dbReference type="GO" id="GO:0016746">
    <property type="term" value="F:acyltransferase activity"/>
    <property type="evidence" value="ECO:0007669"/>
    <property type="project" value="UniProtKB-KW"/>
</dbReference>
<proteinExistence type="predicted"/>